<evidence type="ECO:0000313" key="3">
    <source>
        <dbReference type="Proteomes" id="UP001501251"/>
    </source>
</evidence>
<feature type="region of interest" description="Disordered" evidence="1">
    <location>
        <begin position="208"/>
        <end position="233"/>
    </location>
</feature>
<evidence type="ECO:0000313" key="2">
    <source>
        <dbReference type="EMBL" id="GAA4192553.1"/>
    </source>
</evidence>
<gene>
    <name evidence="2" type="ORF">GCM10022252_34120</name>
</gene>
<dbReference type="EMBL" id="BAABAQ010000005">
    <property type="protein sequence ID" value="GAA4192553.1"/>
    <property type="molecule type" value="Genomic_DNA"/>
</dbReference>
<comment type="caution">
    <text evidence="2">The sequence shown here is derived from an EMBL/GenBank/DDBJ whole genome shotgun (WGS) entry which is preliminary data.</text>
</comment>
<sequence>MTGAASAPLRVPYVIAHAEEAVPQRLRFVRRPLGRLRLAYDDPRRGDMVDGVLRARVLTNRRGAPQWRMLNTLRQWRCMVRDLCQVCGQAATDPGTGRIPWIMTATAFRDIPDVPDSGYTSAPATCRACIPESLSMCPQLHVSSAVYTVARSEPAAVLADMFRPGSDGRPVHTGEHNVLVGLNEPHLLRRALATQLIVQVHDLRPAPHLANQDRDHRHVRPGEPDGPSRDLPV</sequence>
<reference evidence="3" key="1">
    <citation type="journal article" date="2019" name="Int. J. Syst. Evol. Microbiol.">
        <title>The Global Catalogue of Microorganisms (GCM) 10K type strain sequencing project: providing services to taxonomists for standard genome sequencing and annotation.</title>
        <authorList>
            <consortium name="The Broad Institute Genomics Platform"/>
            <consortium name="The Broad Institute Genome Sequencing Center for Infectious Disease"/>
            <person name="Wu L."/>
            <person name="Ma J."/>
        </authorList>
    </citation>
    <scope>NUCLEOTIDE SEQUENCE [LARGE SCALE GENOMIC DNA]</scope>
    <source>
        <strain evidence="3">JCM 17388</strain>
    </source>
</reference>
<name>A0ABP8AXJ5_9ACTN</name>
<evidence type="ECO:0000256" key="1">
    <source>
        <dbReference type="SAM" id="MobiDB-lite"/>
    </source>
</evidence>
<protein>
    <submittedName>
        <fullName evidence="2">Uncharacterized protein</fullName>
    </submittedName>
</protein>
<dbReference type="RefSeq" id="WP_344918876.1">
    <property type="nucleotide sequence ID" value="NZ_BAABAQ010000005.1"/>
</dbReference>
<keyword evidence="3" id="KW-1185">Reference proteome</keyword>
<accession>A0ABP8AXJ5</accession>
<proteinExistence type="predicted"/>
<dbReference type="Proteomes" id="UP001501251">
    <property type="component" value="Unassembled WGS sequence"/>
</dbReference>
<organism evidence="2 3">
    <name type="scientific">Streptosporangium oxazolinicum</name>
    <dbReference type="NCBI Taxonomy" id="909287"/>
    <lineage>
        <taxon>Bacteria</taxon>
        <taxon>Bacillati</taxon>
        <taxon>Actinomycetota</taxon>
        <taxon>Actinomycetes</taxon>
        <taxon>Streptosporangiales</taxon>
        <taxon>Streptosporangiaceae</taxon>
        <taxon>Streptosporangium</taxon>
    </lineage>
</organism>